<evidence type="ECO:0000313" key="3">
    <source>
        <dbReference type="EMBL" id="KAF0700195.1"/>
    </source>
</evidence>
<dbReference type="EMBL" id="VJMH01005133">
    <property type="protein sequence ID" value="KAF0700195.1"/>
    <property type="molecule type" value="Genomic_DNA"/>
</dbReference>
<dbReference type="PANTHER" id="PTHR24148:SF64">
    <property type="entry name" value="HETEROKARYON INCOMPATIBILITY DOMAIN-CONTAINING PROTEIN"/>
    <property type="match status" value="1"/>
</dbReference>
<feature type="region of interest" description="Disordered" evidence="1">
    <location>
        <begin position="470"/>
        <end position="490"/>
    </location>
</feature>
<dbReference type="Proteomes" id="UP000332933">
    <property type="component" value="Unassembled WGS sequence"/>
</dbReference>
<evidence type="ECO:0000259" key="2">
    <source>
        <dbReference type="Pfam" id="PF06985"/>
    </source>
</evidence>
<protein>
    <submittedName>
        <fullName evidence="4">Aste57867_9249 protein</fullName>
    </submittedName>
</protein>
<reference evidence="3" key="2">
    <citation type="submission" date="2019-06" db="EMBL/GenBank/DDBJ databases">
        <title>Genomics analysis of Aphanomyces spp. identifies a new class of oomycete effector associated with host adaptation.</title>
        <authorList>
            <person name="Gaulin E."/>
        </authorList>
    </citation>
    <scope>NUCLEOTIDE SEQUENCE</scope>
    <source>
        <strain evidence="3">CBS 578.67</strain>
    </source>
</reference>
<name>A0A485KMB8_9STRA</name>
<feature type="domain" description="Heterokaryon incompatibility" evidence="2">
    <location>
        <begin position="48"/>
        <end position="133"/>
    </location>
</feature>
<dbReference type="AlphaFoldDB" id="A0A485KMB8"/>
<keyword evidence="5" id="KW-1185">Reference proteome</keyword>
<reference evidence="4 5" key="1">
    <citation type="submission" date="2019-03" db="EMBL/GenBank/DDBJ databases">
        <authorList>
            <person name="Gaulin E."/>
            <person name="Dumas B."/>
        </authorList>
    </citation>
    <scope>NUCLEOTIDE SEQUENCE [LARGE SCALE GENOMIC DNA]</scope>
    <source>
        <strain evidence="4">CBS 568.67</strain>
    </source>
</reference>
<dbReference type="InterPro" id="IPR052895">
    <property type="entry name" value="HetReg/Transcr_Mod"/>
</dbReference>
<dbReference type="EMBL" id="CAADRA010005154">
    <property type="protein sequence ID" value="VFT86132.1"/>
    <property type="molecule type" value="Genomic_DNA"/>
</dbReference>
<evidence type="ECO:0000313" key="5">
    <source>
        <dbReference type="Proteomes" id="UP000332933"/>
    </source>
</evidence>
<proteinExistence type="predicted"/>
<dbReference type="InterPro" id="IPR010730">
    <property type="entry name" value="HET"/>
</dbReference>
<gene>
    <name evidence="4" type="primary">Aste57867_9249</name>
    <name evidence="3" type="ORF">As57867_009213</name>
    <name evidence="4" type="ORF">ASTE57867_9249</name>
</gene>
<sequence length="504" mass="56312">MLPLSSVQPSMMQPSSTALAPRFIASINLSSSSIHCTRVTTIQPTHFALSHRWQDRSSATCNSFTVFCDHDPPYTVSLTLVEATNILSYLTQTLVGDGLWLDYVCVNQADKADACAQVHVMGHIYTHATSVIVGDDLGPVMPPRAYLRRAWCVQERMFGPIRFVWDMDAQDGAYLAEFAADVASRVDGLAAIAACLHRPYDAARDRWRLAALLQHGPVEAHGWRHHLAKLTLGERTAENRRAMAVAILRLRELVTCTHAVDPSEWHCLVFDCEATVEKDRLFGPWGHPLRQIGLDVQYDRPDVTWRRLAIHFPEAEYAFHASRATPATPHGGFSGFATVHQLVQHVTDHERLPPGRTAATPLLGSMTVALPMVSLSVLLAWDVTCVALAWDSQSPDSHRPHTTFHFVVSKACLARGRRRGHHRQGDGGHMKKFYAVVERLQLLGADIPRDHGAAAAHFLKLEMERLVEDRRRQRPRRQSSHHASDTPDNEVWCPVPRDECVVIA</sequence>
<accession>A0A485KMB8</accession>
<dbReference type="OrthoDB" id="2742418at2759"/>
<evidence type="ECO:0000313" key="4">
    <source>
        <dbReference type="EMBL" id="VFT86132.1"/>
    </source>
</evidence>
<dbReference type="PANTHER" id="PTHR24148">
    <property type="entry name" value="ANKYRIN REPEAT DOMAIN-CONTAINING PROTEIN 39 HOMOLOG-RELATED"/>
    <property type="match status" value="1"/>
</dbReference>
<evidence type="ECO:0000256" key="1">
    <source>
        <dbReference type="SAM" id="MobiDB-lite"/>
    </source>
</evidence>
<dbReference type="Pfam" id="PF06985">
    <property type="entry name" value="HET"/>
    <property type="match status" value="1"/>
</dbReference>
<organism evidence="4 5">
    <name type="scientific">Aphanomyces stellatus</name>
    <dbReference type="NCBI Taxonomy" id="120398"/>
    <lineage>
        <taxon>Eukaryota</taxon>
        <taxon>Sar</taxon>
        <taxon>Stramenopiles</taxon>
        <taxon>Oomycota</taxon>
        <taxon>Saprolegniomycetes</taxon>
        <taxon>Saprolegniales</taxon>
        <taxon>Verrucalvaceae</taxon>
        <taxon>Aphanomyces</taxon>
    </lineage>
</organism>